<protein>
    <submittedName>
        <fullName evidence="4">Molybdenum-pterin binding domain-containing protein</fullName>
    </submittedName>
</protein>
<evidence type="ECO:0000256" key="2">
    <source>
        <dbReference type="PROSITE-ProRule" id="PRU01213"/>
    </source>
</evidence>
<evidence type="ECO:0000313" key="4">
    <source>
        <dbReference type="EMBL" id="QLI04801.1"/>
    </source>
</evidence>
<keyword evidence="5" id="KW-1185">Reference proteome</keyword>
<organism evidence="4 5">
    <name type="scientific">Candidatus Campylobacter infans</name>
    <dbReference type="NCBI Taxonomy" id="2561898"/>
    <lineage>
        <taxon>Bacteria</taxon>
        <taxon>Pseudomonadati</taxon>
        <taxon>Campylobacterota</taxon>
        <taxon>Epsilonproteobacteria</taxon>
        <taxon>Campylobacterales</taxon>
        <taxon>Campylobacteraceae</taxon>
        <taxon>Campylobacter</taxon>
    </lineage>
</organism>
<dbReference type="Proteomes" id="UP000509414">
    <property type="component" value="Chromosome"/>
</dbReference>
<dbReference type="InterPro" id="IPR004606">
    <property type="entry name" value="Mop_domain"/>
</dbReference>
<dbReference type="InterPro" id="IPR005116">
    <property type="entry name" value="Transp-assoc_OB_typ1"/>
</dbReference>
<keyword evidence="1 2" id="KW-0500">Molybdenum</keyword>
<dbReference type="GO" id="GO:0015689">
    <property type="term" value="P:molybdate ion transport"/>
    <property type="evidence" value="ECO:0007669"/>
    <property type="project" value="InterPro"/>
</dbReference>
<dbReference type="Pfam" id="PF03459">
    <property type="entry name" value="TOBE"/>
    <property type="match status" value="2"/>
</dbReference>
<dbReference type="Gene3D" id="2.40.50.100">
    <property type="match status" value="2"/>
</dbReference>
<dbReference type="PROSITE" id="PS51866">
    <property type="entry name" value="MOP"/>
    <property type="match status" value="2"/>
</dbReference>
<sequence>MQISARNQLEVKIAKIKEGAVNSEIIANLGDGSTLCAQITLKSQQNFELEVGDDAIFIFKAPNVIVAKYAQLKISVPNQLKVKISEIKIGAVNSEIIAKIGDYELCAIITNDSVKNLDLKNGDEVLFLVNPNDIIVLKKDK</sequence>
<dbReference type="RefSeq" id="WP_179975455.1">
    <property type="nucleotide sequence ID" value="NZ_CP049075.1"/>
</dbReference>
<dbReference type="KEGG" id="cinf:CINF_0252"/>
<dbReference type="NCBIfam" id="TIGR00638">
    <property type="entry name" value="Mop"/>
    <property type="match status" value="1"/>
</dbReference>
<feature type="domain" description="Mop" evidence="3">
    <location>
        <begin position="2"/>
        <end position="68"/>
    </location>
</feature>
<dbReference type="EMBL" id="CP049075">
    <property type="protein sequence ID" value="QLI04801.1"/>
    <property type="molecule type" value="Genomic_DNA"/>
</dbReference>
<evidence type="ECO:0000259" key="3">
    <source>
        <dbReference type="PROSITE" id="PS51866"/>
    </source>
</evidence>
<evidence type="ECO:0000313" key="5">
    <source>
        <dbReference type="Proteomes" id="UP000509414"/>
    </source>
</evidence>
<gene>
    <name evidence="4" type="ORF">CINF_0252</name>
</gene>
<name>A0A7H9CGN6_9BACT</name>
<accession>A0A7H9CGN6</accession>
<dbReference type="SUPFAM" id="SSF50331">
    <property type="entry name" value="MOP-like"/>
    <property type="match status" value="2"/>
</dbReference>
<dbReference type="AlphaFoldDB" id="A0A7H9CGN6"/>
<proteinExistence type="predicted"/>
<feature type="domain" description="Mop" evidence="3">
    <location>
        <begin position="73"/>
        <end position="138"/>
    </location>
</feature>
<dbReference type="InterPro" id="IPR008995">
    <property type="entry name" value="Mo/tungstate-bd_C_term_dom"/>
</dbReference>
<evidence type="ECO:0000256" key="1">
    <source>
        <dbReference type="ARBA" id="ARBA00022505"/>
    </source>
</evidence>
<reference evidence="4 5" key="1">
    <citation type="submission" date="2020-02" db="EMBL/GenBank/DDBJ databases">
        <title>Complete genome sequence of the novel Campylobacter species Candidatus Campylobacter infans.</title>
        <authorList>
            <person name="Duim B."/>
            <person name="Zomer A."/>
            <person name="van der Graaf L."/>
            <person name="Wagenaar J."/>
        </authorList>
    </citation>
    <scope>NUCLEOTIDE SEQUENCE [LARGE SCALE GENOMIC DNA]</scope>
    <source>
        <strain evidence="4 5">19S00001</strain>
    </source>
</reference>